<keyword evidence="4" id="KW-0687">Ribonucleoprotein</keyword>
<proteinExistence type="inferred from homology"/>
<dbReference type="SMART" id="SM01380">
    <property type="entry name" value="Ribosomal_L31e"/>
    <property type="match status" value="1"/>
</dbReference>
<evidence type="ECO:0000256" key="1">
    <source>
        <dbReference type="ARBA" id="ARBA00010808"/>
    </source>
</evidence>
<dbReference type="EMBL" id="KB320772">
    <property type="protein sequence ID" value="ELW63568.1"/>
    <property type="molecule type" value="Genomic_DNA"/>
</dbReference>
<dbReference type="Proteomes" id="UP000011518">
    <property type="component" value="Unassembled WGS sequence"/>
</dbReference>
<reference evidence="10" key="1">
    <citation type="submission" date="2012-07" db="EMBL/GenBank/DDBJ databases">
        <title>Genome of the Chinese tree shrew, a rising model animal genetically related to primates.</title>
        <authorList>
            <person name="Zhang G."/>
            <person name="Fan Y."/>
            <person name="Yao Y."/>
            <person name="Huang Z."/>
        </authorList>
    </citation>
    <scope>NUCLEOTIDE SEQUENCE [LARGE SCALE GENOMIC DNA]</scope>
</reference>
<dbReference type="InterPro" id="IPR023621">
    <property type="entry name" value="Ribosomal_eL31_dom_sf"/>
</dbReference>
<accession>L9KLG5</accession>
<dbReference type="GO" id="GO:0003735">
    <property type="term" value="F:structural constituent of ribosome"/>
    <property type="evidence" value="ECO:0007669"/>
    <property type="project" value="InterPro"/>
</dbReference>
<comment type="function">
    <text evidence="5">Component of the large ribosomal subunit. The ribosome is a large ribonucleoprotein complex responsible for the synthesis of proteins in the cell.</text>
</comment>
<organism evidence="9 10">
    <name type="scientific">Tupaia chinensis</name>
    <name type="common">Chinese tree shrew</name>
    <name type="synonym">Tupaia belangeri chinensis</name>
    <dbReference type="NCBI Taxonomy" id="246437"/>
    <lineage>
        <taxon>Eukaryota</taxon>
        <taxon>Metazoa</taxon>
        <taxon>Chordata</taxon>
        <taxon>Craniata</taxon>
        <taxon>Vertebrata</taxon>
        <taxon>Euteleostomi</taxon>
        <taxon>Mammalia</taxon>
        <taxon>Eutheria</taxon>
        <taxon>Euarchontoglires</taxon>
        <taxon>Scandentia</taxon>
        <taxon>Tupaiidae</taxon>
        <taxon>Tupaia</taxon>
    </lineage>
</organism>
<feature type="compositionally biased region" description="Basic and acidic residues" evidence="8">
    <location>
        <begin position="1"/>
        <end position="11"/>
    </location>
</feature>
<evidence type="ECO:0000256" key="6">
    <source>
        <dbReference type="ARBA" id="ARBA00035230"/>
    </source>
</evidence>
<keyword evidence="10" id="KW-1185">Reference proteome</keyword>
<sequence length="152" mass="17458">MAPWRCKKDSDQEQEASDGRRRWKGGDLSGPGRISPTKDSEKGHSALKEVVTREYTINTHKHTHGMGFKKCAPQALKEIRKFAKEEMRTLDVCIDTSLNKVIWIKGIRNSLYHIHVWLSRKLNEDEDSSNKCYSGDLCTCYHFQKSAASQCR</sequence>
<dbReference type="GO" id="GO:0022625">
    <property type="term" value="C:cytosolic large ribosomal subunit"/>
    <property type="evidence" value="ECO:0007669"/>
    <property type="project" value="TreeGrafter"/>
</dbReference>
<dbReference type="SUPFAM" id="SSF54575">
    <property type="entry name" value="Ribosomal protein L31e"/>
    <property type="match status" value="1"/>
</dbReference>
<evidence type="ECO:0000256" key="2">
    <source>
        <dbReference type="ARBA" id="ARBA00011133"/>
    </source>
</evidence>
<dbReference type="GO" id="GO:0002181">
    <property type="term" value="P:cytoplasmic translation"/>
    <property type="evidence" value="ECO:0007669"/>
    <property type="project" value="TreeGrafter"/>
</dbReference>
<dbReference type="PANTHER" id="PTHR10956:SF0">
    <property type="entry name" value="60S RIBOSOMAL PROTEIN L31"/>
    <property type="match status" value="1"/>
</dbReference>
<comment type="subunit">
    <text evidence="2">Component of the large ribosomal subunit.</text>
</comment>
<evidence type="ECO:0000256" key="3">
    <source>
        <dbReference type="ARBA" id="ARBA00022980"/>
    </source>
</evidence>
<dbReference type="AlphaFoldDB" id="L9KLG5"/>
<reference evidence="10" key="2">
    <citation type="journal article" date="2013" name="Nat. Commun.">
        <title>Genome of the Chinese tree shrew.</title>
        <authorList>
            <person name="Fan Y."/>
            <person name="Huang Z.Y."/>
            <person name="Cao C.C."/>
            <person name="Chen C.S."/>
            <person name="Chen Y.X."/>
            <person name="Fan D.D."/>
            <person name="He J."/>
            <person name="Hou H.L."/>
            <person name="Hu L."/>
            <person name="Hu X.T."/>
            <person name="Jiang X.T."/>
            <person name="Lai R."/>
            <person name="Lang Y.S."/>
            <person name="Liang B."/>
            <person name="Liao S.G."/>
            <person name="Mu D."/>
            <person name="Ma Y.Y."/>
            <person name="Niu Y.Y."/>
            <person name="Sun X.Q."/>
            <person name="Xia J.Q."/>
            <person name="Xiao J."/>
            <person name="Xiong Z.Q."/>
            <person name="Xu L."/>
            <person name="Yang L."/>
            <person name="Zhang Y."/>
            <person name="Zhao W."/>
            <person name="Zhao X.D."/>
            <person name="Zheng Y.T."/>
            <person name="Zhou J.M."/>
            <person name="Zhu Y.B."/>
            <person name="Zhang G.J."/>
            <person name="Wang J."/>
            <person name="Yao Y.G."/>
        </authorList>
    </citation>
    <scope>NUCLEOTIDE SEQUENCE [LARGE SCALE GENOMIC DNA]</scope>
</reference>
<evidence type="ECO:0000313" key="10">
    <source>
        <dbReference type="Proteomes" id="UP000011518"/>
    </source>
</evidence>
<dbReference type="CDD" id="cd00463">
    <property type="entry name" value="Ribosomal_L31e"/>
    <property type="match status" value="1"/>
</dbReference>
<dbReference type="PANTHER" id="PTHR10956">
    <property type="entry name" value="60S RIBOSOMAL PROTEIN L31"/>
    <property type="match status" value="1"/>
</dbReference>
<gene>
    <name evidence="9" type="ORF">TREES_T100015993</name>
</gene>
<name>L9KLG5_TUPCH</name>
<evidence type="ECO:0000256" key="4">
    <source>
        <dbReference type="ARBA" id="ARBA00023274"/>
    </source>
</evidence>
<protein>
    <recommendedName>
        <fullName evidence="6">Large ribosomal subunit protein eL31</fullName>
    </recommendedName>
    <alternativeName>
        <fullName evidence="7">60S ribosomal protein L31</fullName>
    </alternativeName>
</protein>
<evidence type="ECO:0000256" key="8">
    <source>
        <dbReference type="SAM" id="MobiDB-lite"/>
    </source>
</evidence>
<dbReference type="InterPro" id="IPR000054">
    <property type="entry name" value="Ribosomal_eL31"/>
</dbReference>
<keyword evidence="3 9" id="KW-0689">Ribosomal protein</keyword>
<dbReference type="FunFam" id="3.10.440.10:FF:000001">
    <property type="entry name" value="60S ribosomal protein L31"/>
    <property type="match status" value="1"/>
</dbReference>
<evidence type="ECO:0000313" key="9">
    <source>
        <dbReference type="EMBL" id="ELW63568.1"/>
    </source>
</evidence>
<evidence type="ECO:0000256" key="7">
    <source>
        <dbReference type="ARBA" id="ARBA00035337"/>
    </source>
</evidence>
<dbReference type="Gene3D" id="3.10.440.10">
    <property type="match status" value="1"/>
</dbReference>
<comment type="similarity">
    <text evidence="1">Belongs to the eukaryotic ribosomal protein eL31 family.</text>
</comment>
<evidence type="ECO:0000256" key="5">
    <source>
        <dbReference type="ARBA" id="ARBA00034092"/>
    </source>
</evidence>
<dbReference type="Pfam" id="PF01198">
    <property type="entry name" value="Ribosomal_L31e"/>
    <property type="match status" value="1"/>
</dbReference>
<dbReference type="InParanoid" id="L9KLG5"/>
<feature type="region of interest" description="Disordered" evidence="8">
    <location>
        <begin position="1"/>
        <end position="44"/>
    </location>
</feature>
<dbReference type="STRING" id="246437.L9KLG5"/>